<evidence type="ECO:0000256" key="1">
    <source>
        <dbReference type="SAM" id="MobiDB-lite"/>
    </source>
</evidence>
<keyword evidence="2" id="KW-0472">Membrane</keyword>
<feature type="transmembrane region" description="Helical" evidence="2">
    <location>
        <begin position="69"/>
        <end position="88"/>
    </location>
</feature>
<name>A0AAE9AXE6_9ACTN</name>
<gene>
    <name evidence="3" type="ORF">Sipo8835_37015</name>
</gene>
<organism evidence="3 4">
    <name type="scientific">Streptomyces ipomoeae</name>
    <dbReference type="NCBI Taxonomy" id="103232"/>
    <lineage>
        <taxon>Bacteria</taxon>
        <taxon>Bacillati</taxon>
        <taxon>Actinomycetota</taxon>
        <taxon>Actinomycetes</taxon>
        <taxon>Kitasatosporales</taxon>
        <taxon>Streptomycetaceae</taxon>
        <taxon>Streptomyces</taxon>
    </lineage>
</organism>
<comment type="caution">
    <text evidence="3">The sequence shown here is derived from an EMBL/GenBank/DDBJ whole genome shotgun (WGS) entry which is preliminary data.</text>
</comment>
<feature type="region of interest" description="Disordered" evidence="1">
    <location>
        <begin position="94"/>
        <end position="136"/>
    </location>
</feature>
<keyword evidence="2" id="KW-1133">Transmembrane helix</keyword>
<dbReference type="EMBL" id="SPAZ01000287">
    <property type="protein sequence ID" value="TQE21988.1"/>
    <property type="molecule type" value="Genomic_DNA"/>
</dbReference>
<protein>
    <submittedName>
        <fullName evidence="3">Uncharacterized protein</fullName>
    </submittedName>
</protein>
<evidence type="ECO:0000313" key="3">
    <source>
        <dbReference type="EMBL" id="TQE21988.1"/>
    </source>
</evidence>
<evidence type="ECO:0000313" key="4">
    <source>
        <dbReference type="Proteomes" id="UP000318720"/>
    </source>
</evidence>
<accession>A0AAE9AXE6</accession>
<dbReference type="AlphaFoldDB" id="A0AAE9AXE6"/>
<keyword evidence="2" id="KW-0812">Transmembrane</keyword>
<sequence>MNHPTGTGDEGIAAESVEVDDLDEVVEIDDTGRRLRHAFAEAAYDFTPPPVPLEAIERDGRRRRVRRRAAMVSTGCGLLLLPLVVLAFRPDGPSSSVQPMAPPAMSGSATPSPSPSPSSSPSPSPPAGKVRVVTPGERVTVEGGTKLWLTADGKHWRDPDPEPGVPGIEEFRSVVDGNLDTSEPGVSMQGSGSATGGYTVHGLFYGVHSAATRVEVTAYDGETINGTVLRLKGNTSWGVYAAHVKVPEALARSLDFKDPVRKVTVYDATGKVIAEMDFSM</sequence>
<feature type="compositionally biased region" description="Pro residues" evidence="1">
    <location>
        <begin position="112"/>
        <end position="126"/>
    </location>
</feature>
<reference evidence="3 4" key="1">
    <citation type="submission" date="2019-03" db="EMBL/GenBank/DDBJ databases">
        <title>Comparative genomic analyses of the sweetpotato soil rot pathogen, Streptomyces ipomoeae.</title>
        <authorList>
            <person name="Ruschel Soares N."/>
            <person name="Badger J.H."/>
            <person name="Huguet-Tapia J.C."/>
            <person name="Clark C.A."/>
            <person name="Pettis G.S."/>
        </authorList>
    </citation>
    <scope>NUCLEOTIDE SEQUENCE [LARGE SCALE GENOMIC DNA]</scope>
    <source>
        <strain evidence="3 4">88-35</strain>
    </source>
</reference>
<dbReference type="Proteomes" id="UP000318720">
    <property type="component" value="Unassembled WGS sequence"/>
</dbReference>
<proteinExistence type="predicted"/>
<dbReference type="RefSeq" id="WP_009340192.1">
    <property type="nucleotide sequence ID" value="NZ_JARAVA010000641.1"/>
</dbReference>
<evidence type="ECO:0000256" key="2">
    <source>
        <dbReference type="SAM" id="Phobius"/>
    </source>
</evidence>